<protein>
    <submittedName>
        <fullName evidence="10">Glycosyltransferase family 2 protein</fullName>
    </submittedName>
</protein>
<dbReference type="SUPFAM" id="SSF53448">
    <property type="entry name" value="Nucleotide-diphospho-sugar transferases"/>
    <property type="match status" value="1"/>
</dbReference>
<evidence type="ECO:0000313" key="11">
    <source>
        <dbReference type="Proteomes" id="UP000320216"/>
    </source>
</evidence>
<keyword evidence="3" id="KW-0328">Glycosyltransferase</keyword>
<organism evidence="10 11">
    <name type="scientific">Humibacter ginsenosidimutans</name>
    <dbReference type="NCBI Taxonomy" id="2599293"/>
    <lineage>
        <taxon>Bacteria</taxon>
        <taxon>Bacillati</taxon>
        <taxon>Actinomycetota</taxon>
        <taxon>Actinomycetes</taxon>
        <taxon>Micrococcales</taxon>
        <taxon>Microbacteriaceae</taxon>
        <taxon>Humibacter</taxon>
    </lineage>
</organism>
<keyword evidence="6" id="KW-0448">Lipopolysaccharide biosynthesis</keyword>
<keyword evidence="7" id="KW-1133">Transmembrane helix</keyword>
<name>A0A5B8M670_9MICO</name>
<dbReference type="PANTHER" id="PTHR48090">
    <property type="entry name" value="UNDECAPRENYL-PHOSPHATE 4-DEOXY-4-FORMAMIDO-L-ARABINOSE TRANSFERASE-RELATED"/>
    <property type="match status" value="1"/>
</dbReference>
<dbReference type="OrthoDB" id="3672893at2"/>
<keyword evidence="8" id="KW-0472">Membrane</keyword>
<evidence type="ECO:0000256" key="3">
    <source>
        <dbReference type="ARBA" id="ARBA00022676"/>
    </source>
</evidence>
<dbReference type="Proteomes" id="UP000320216">
    <property type="component" value="Chromosome"/>
</dbReference>
<dbReference type="GO" id="GO:0009103">
    <property type="term" value="P:lipopolysaccharide biosynthetic process"/>
    <property type="evidence" value="ECO:0007669"/>
    <property type="project" value="UniProtKB-KW"/>
</dbReference>
<gene>
    <name evidence="10" type="ORF">FPZ11_09685</name>
</gene>
<evidence type="ECO:0000256" key="8">
    <source>
        <dbReference type="ARBA" id="ARBA00023136"/>
    </source>
</evidence>
<dbReference type="KEGG" id="huw:FPZ11_09685"/>
<dbReference type="GO" id="GO:0005886">
    <property type="term" value="C:plasma membrane"/>
    <property type="evidence" value="ECO:0007669"/>
    <property type="project" value="TreeGrafter"/>
</dbReference>
<dbReference type="InterPro" id="IPR029044">
    <property type="entry name" value="Nucleotide-diphossugar_trans"/>
</dbReference>
<dbReference type="Pfam" id="PF00535">
    <property type="entry name" value="Glycos_transf_2"/>
    <property type="match status" value="1"/>
</dbReference>
<dbReference type="RefSeq" id="WP_146320417.1">
    <property type="nucleotide sequence ID" value="NZ_CP042305.1"/>
</dbReference>
<evidence type="ECO:0000256" key="6">
    <source>
        <dbReference type="ARBA" id="ARBA00022985"/>
    </source>
</evidence>
<evidence type="ECO:0000256" key="5">
    <source>
        <dbReference type="ARBA" id="ARBA00022692"/>
    </source>
</evidence>
<keyword evidence="2" id="KW-1003">Cell membrane</keyword>
<dbReference type="PANTHER" id="PTHR48090:SF3">
    <property type="entry name" value="UNDECAPRENYL-PHOSPHATE 4-DEOXY-4-FORMAMIDO-L-ARABINOSE TRANSFERASE"/>
    <property type="match status" value="1"/>
</dbReference>
<keyword evidence="5" id="KW-0812">Transmembrane</keyword>
<evidence type="ECO:0000256" key="7">
    <source>
        <dbReference type="ARBA" id="ARBA00022989"/>
    </source>
</evidence>
<feature type="domain" description="Glycosyltransferase 2-like" evidence="9">
    <location>
        <begin position="7"/>
        <end position="135"/>
    </location>
</feature>
<proteinExistence type="inferred from homology"/>
<evidence type="ECO:0000313" key="10">
    <source>
        <dbReference type="EMBL" id="QDZ15000.1"/>
    </source>
</evidence>
<dbReference type="AlphaFoldDB" id="A0A5B8M670"/>
<sequence>MHLPALTVVMPAYNEAQGLPEFVREVAEAVRPHTDRLRIVVVDDRSTDGTGDVLDALALELPELIVVRSPKNQGHGPTALAAYRAGLETHPDAVLHVDGDGQFVGDDFPRVIDALEHVQVVHGVRTGRDEPWFRRLLTGSVGLGVAVLARGRVPDVNTPLRLYRAGTLRRLLDACPSDALVPHVHFSIAEQRHHVTRAFVPVRSIPRRGDSSTGTMWGAAPAKPKLPPKRLLQFSARAAREVWRYDVLARPVPPARPADLTA</sequence>
<keyword evidence="4 10" id="KW-0808">Transferase</keyword>
<evidence type="ECO:0000259" key="9">
    <source>
        <dbReference type="Pfam" id="PF00535"/>
    </source>
</evidence>
<dbReference type="Gene3D" id="3.90.550.10">
    <property type="entry name" value="Spore Coat Polysaccharide Biosynthesis Protein SpsA, Chain A"/>
    <property type="match status" value="1"/>
</dbReference>
<evidence type="ECO:0000256" key="4">
    <source>
        <dbReference type="ARBA" id="ARBA00022679"/>
    </source>
</evidence>
<dbReference type="GO" id="GO:0099621">
    <property type="term" value="F:undecaprenyl-phosphate 4-deoxy-4-formamido-L-arabinose transferase activity"/>
    <property type="evidence" value="ECO:0007669"/>
    <property type="project" value="TreeGrafter"/>
</dbReference>
<dbReference type="CDD" id="cd04179">
    <property type="entry name" value="DPM_DPG-synthase_like"/>
    <property type="match status" value="1"/>
</dbReference>
<keyword evidence="11" id="KW-1185">Reference proteome</keyword>
<comment type="similarity">
    <text evidence="1">Belongs to the glycosyltransferase 2 family.</text>
</comment>
<dbReference type="InterPro" id="IPR050256">
    <property type="entry name" value="Glycosyltransferase_2"/>
</dbReference>
<evidence type="ECO:0000256" key="2">
    <source>
        <dbReference type="ARBA" id="ARBA00022475"/>
    </source>
</evidence>
<dbReference type="EMBL" id="CP042305">
    <property type="protein sequence ID" value="QDZ15000.1"/>
    <property type="molecule type" value="Genomic_DNA"/>
</dbReference>
<accession>A0A5B8M670</accession>
<evidence type="ECO:0000256" key="1">
    <source>
        <dbReference type="ARBA" id="ARBA00006739"/>
    </source>
</evidence>
<dbReference type="InterPro" id="IPR001173">
    <property type="entry name" value="Glyco_trans_2-like"/>
</dbReference>
<reference evidence="10 11" key="1">
    <citation type="submission" date="2019-07" db="EMBL/GenBank/DDBJ databases">
        <title>Full genome sequence of Humibacter sp. WJ7-1.</title>
        <authorList>
            <person name="Im W.-T."/>
        </authorList>
    </citation>
    <scope>NUCLEOTIDE SEQUENCE [LARGE SCALE GENOMIC DNA]</scope>
    <source>
        <strain evidence="10 11">WJ7-1</strain>
    </source>
</reference>